<sequence length="262" mass="27736">MDDSPSGSPRKPYPEDHLNLALRQKSSSVSSNASPTKLVSPRTLRHVSGSVADANSAPSSASTSAFQTQAVSSKSIDAEIHPKPTMCSGSEMPPGVHVPDYGFIPLDPSLKPIDRRSRLMTKKELGNLVRSILSSTQLQANHILSKAKDDVVKTLATSLKAVSALIGEMSLDDENEKRDLMESGMLSTNMSSGDPSAAYDFVDLEAGLGGPESGIGATGIVRGKKTKKVGHQAMGIDYHLQQAGYLPPAPRSQTGKVVSRND</sequence>
<proteinExistence type="predicted"/>
<dbReference type="Proteomes" id="UP000184330">
    <property type="component" value="Unassembled WGS sequence"/>
</dbReference>
<name>A0A1L7WME6_9HELO</name>
<dbReference type="EMBL" id="FJOG01000004">
    <property type="protein sequence ID" value="CZR53920.1"/>
    <property type="molecule type" value="Genomic_DNA"/>
</dbReference>
<reference evidence="2 3" key="1">
    <citation type="submission" date="2016-03" db="EMBL/GenBank/DDBJ databases">
        <authorList>
            <person name="Ploux O."/>
        </authorList>
    </citation>
    <scope>NUCLEOTIDE SEQUENCE [LARGE SCALE GENOMIC DNA]</scope>
    <source>
        <strain evidence="2 3">UAMH 11012</strain>
    </source>
</reference>
<evidence type="ECO:0000313" key="3">
    <source>
        <dbReference type="Proteomes" id="UP000184330"/>
    </source>
</evidence>
<evidence type="ECO:0000256" key="1">
    <source>
        <dbReference type="SAM" id="MobiDB-lite"/>
    </source>
</evidence>
<gene>
    <name evidence="2" type="ORF">PAC_03802</name>
</gene>
<feature type="compositionally biased region" description="Low complexity" evidence="1">
    <location>
        <begin position="50"/>
        <end position="70"/>
    </location>
</feature>
<evidence type="ECO:0000313" key="2">
    <source>
        <dbReference type="EMBL" id="CZR53920.1"/>
    </source>
</evidence>
<protein>
    <submittedName>
        <fullName evidence="2">Uncharacterized protein</fullName>
    </submittedName>
</protein>
<accession>A0A1L7WME6</accession>
<keyword evidence="3" id="KW-1185">Reference proteome</keyword>
<feature type="region of interest" description="Disordered" evidence="1">
    <location>
        <begin position="22"/>
        <end position="70"/>
    </location>
</feature>
<dbReference type="AlphaFoldDB" id="A0A1L7WME6"/>
<feature type="compositionally biased region" description="Polar residues" evidence="1">
    <location>
        <begin position="24"/>
        <end position="37"/>
    </location>
</feature>
<organism evidence="2 3">
    <name type="scientific">Phialocephala subalpina</name>
    <dbReference type="NCBI Taxonomy" id="576137"/>
    <lineage>
        <taxon>Eukaryota</taxon>
        <taxon>Fungi</taxon>
        <taxon>Dikarya</taxon>
        <taxon>Ascomycota</taxon>
        <taxon>Pezizomycotina</taxon>
        <taxon>Leotiomycetes</taxon>
        <taxon>Helotiales</taxon>
        <taxon>Mollisiaceae</taxon>
        <taxon>Phialocephala</taxon>
        <taxon>Phialocephala fortinii species complex</taxon>
    </lineage>
</organism>